<dbReference type="GO" id="GO:0005813">
    <property type="term" value="C:centrosome"/>
    <property type="evidence" value="ECO:0007669"/>
    <property type="project" value="UniProtKB-SubCell"/>
</dbReference>
<feature type="coiled-coil region" evidence="6">
    <location>
        <begin position="230"/>
        <end position="334"/>
    </location>
</feature>
<feature type="domain" description="Pericentrin/AKAP-450 centrosomal targeting" evidence="8">
    <location>
        <begin position="5698"/>
        <end position="5779"/>
    </location>
</feature>
<comment type="subcellular location">
    <subcellularLocation>
        <location evidence="1">Cytoplasm</location>
        <location evidence="1">Cytoskeleton</location>
        <location evidence="1">Microtubule organizing center</location>
        <location evidence="1">Centrosome</location>
    </subcellularLocation>
</comment>
<accession>A0AAV2IBR6</accession>
<feature type="coiled-coil region" evidence="6">
    <location>
        <begin position="2598"/>
        <end position="2643"/>
    </location>
</feature>
<evidence type="ECO:0000259" key="8">
    <source>
        <dbReference type="Pfam" id="PF10495"/>
    </source>
</evidence>
<feature type="coiled-coil region" evidence="6">
    <location>
        <begin position="1900"/>
        <end position="1931"/>
    </location>
</feature>
<feature type="compositionally biased region" description="Polar residues" evidence="7">
    <location>
        <begin position="5836"/>
        <end position="5855"/>
    </location>
</feature>
<feature type="compositionally biased region" description="Basic and acidic residues" evidence="7">
    <location>
        <begin position="3265"/>
        <end position="3277"/>
    </location>
</feature>
<feature type="coiled-coil region" evidence="6">
    <location>
        <begin position="577"/>
        <end position="686"/>
    </location>
</feature>
<feature type="coiled-coil region" evidence="6">
    <location>
        <begin position="3713"/>
        <end position="3740"/>
    </location>
</feature>
<feature type="compositionally biased region" description="Polar residues" evidence="7">
    <location>
        <begin position="1956"/>
        <end position="1976"/>
    </location>
</feature>
<feature type="coiled-coil region" evidence="6">
    <location>
        <begin position="2067"/>
        <end position="2098"/>
    </location>
</feature>
<dbReference type="GO" id="GO:0007165">
    <property type="term" value="P:signal transduction"/>
    <property type="evidence" value="ECO:0007669"/>
    <property type="project" value="InterPro"/>
</dbReference>
<evidence type="ECO:0000256" key="7">
    <source>
        <dbReference type="SAM" id="MobiDB-lite"/>
    </source>
</evidence>
<feature type="coiled-coil region" evidence="6">
    <location>
        <begin position="3770"/>
        <end position="3925"/>
    </location>
</feature>
<evidence type="ECO:0000256" key="1">
    <source>
        <dbReference type="ARBA" id="ARBA00004300"/>
    </source>
</evidence>
<feature type="region of interest" description="Disordered" evidence="7">
    <location>
        <begin position="3225"/>
        <end position="3290"/>
    </location>
</feature>
<sequence length="5928" mass="682658">MLTEKDQEISQLLKNVQDKSNQIVELNKVLAVKDQEINELLQNVQDKDVEYTEINRKLIEKDQEISKLLQNAEDKEIQFGELNRKLTEKDQEISELLQNAKDKDIEYTDLNRKLSEKDQEISEILQNAQDNDIEYTDLSRKLTEKDQEISELLQNAQDKDIEYTDLNRRLTEKDQEISEILQNAQDKEHVFSKQITDMQIELVALQRNVSDHVEIVTELNRSITLKDEVIQNMINNFSEKETEIVELKIKLSEKDEENARLLHVVNKKEEELANSNRVSDDISEKMADMEEEAANLNRDLIEKEAEIFNAHKIITEKSDELTELQLKFIEKEQELVSALQSCSDKEERLVNSTGQLLNKEEEISNKIQVISEKDAQVAHLDRLLTEKDAELANVSRNSFVLEEEQNIFANERGKMREMLLEKEADIETKMLQLSEMEAGIKEMSEKLHEREAGLSALVQKLLVQESETKELTRKLSEKENDIDEIRTRLSLEVTTINEELSVRLQDLVEINAKLSAKEAEVNDLSSQLGEKEDNLSEIYETLSKKESVIGELSLNMTGKDAEIYKQSQILVEKDLDMKKMDQVIREWEALIDEIQMKLTEQEGCIVDLNELLAGKETEISELIKQVTVNEAVILNNVLVEKEKEVNALRDEVSSKCQDIDALTMTLKDKDLELTGMNNRITEAEAQLSAIKIIVANKESDHDNCLSQLNSKERDMETLKHISLSLKSEISLLTSRLTDSESLIIELTTRSETLTLEVLNLHVQLREKEFELGRVFQDKSVSDMQLVELTQQLERLEKELREVSQARELVNSSAFVEGQENIHAVKSATVQESHNKVIHGDQSSDCEGDSKDMDWNVERDNMLQSLEVMQQYITEKDLEISKLLVCLDQEKANSARLLLDLTSSKRNNAGLESWISYTLEKMEEKESVMICQELQLEEHSAKIAHFLNSGKESVSSAQQFAEATPFNSNGTLPIAHAQAPKGVDMVDSHHIMQETDLVVKLGKKESGPCSVDMEKNYCLALSQLTLITEECQQKDGLLIKQSLQLEHYSQQIAELSSNLEHERLLFAETTASCTSVREENDNLTAQCQTLLEDHHHLKQQMSKLESETESQRLTSSQYLVECNNLSEQITELSNALEAKENVLAEAKTRADSCVKEMNDLKTDIEQKDAENSHLRQSVESLTTALEKSQEERELLKANFDSCMEDMQQRLGVQDMEIQTVRSQLAEQAMNVHHDKDQLKEIFEHQITLLEEKLVQSEKLCEQVLKELADTKAKYSSCTELYENQVSDLESNLHTANSELSKLKDQLSRVKNNHECEFAGLKRLHEIQTTELEDNCLALERNVSELKRQLSEQINKFNKERINFEQTLEFQVSDNEEKRRMYETEIARLKRHLEEMKLDHELEMKNLEKSCESRLYELEDKCCIATNELERLRKSFSAEGDYSEERHRTDLRIEDLETTRRDLEIKNRALEEEVTQLREQVVLREEELRTLLQEAAEKRQEKHVEMSEEISSLKQSLSELSRKHSQALEEIVKRKDAEVTDLLKKNEQLELKSQSLEMYMEQDVVIRQERSEEKSNISDLQSQIASLSEENSSLKRRLLMQKAPERTLRLSSGVEAICPPYSHTSTEFDTTQNVGDECFSPAVEDPVLEGFVAESQEKYKSPSKKPLATAYGNQEPDFVEEENDRFQPEMEHERVLDSPSQLNMHPIREEEIHEGFQPEISDLFLMDTSEEQGQRMMWSAELTVGMSPSHLQIHQQSFDFNTSDESQQDSTKPAGKSNQSQPLSLENENKAVDVTESRINQIKEDLEEQYVMRMRRQEVDLTCKFETQYEQYKNESEQHFAQRIQAVRYEWERKFTKALRKVKKEMERRNSKDLRYQRHDNVIRLNSEGADSASSGVNMPDIAERNEELDEVVEQLHKENQELAEVRDVLLRQIEISQTRGLHDRLQHELQSMLTTRDTVSFQSSTPTPTLVATSPTIEPEENTSYENPGQLADEADGSRSEISESSSVREGFLEEFEEISHQSSQDLPLEWELTSTETGAFEQEPRSIWEVFDGRCVRQDCQEVDTLRIQYEHQLASLQRQLEAERRGNEEQMAQRQEEYTKALSDLRSHLDLEQQDTLDQIITALSHIHTEELQNLISTHQDELSLELAALKLSLEQIYIGKSQLEAAEQKQWHTQQMEALKKQHKEEINRLRAGNVTESEVNVSLTDDYNRLVKRISQDLETSFYNDTNSNSVLESGSPTTSQELQNLLLSQQEEIISLRTKLLTDYQALLLSRSDLMTEQAAEVNKLEVQMQDIQQQYDSQLVSLHEKISSQSDFQEQESEEHHQKLEQDYNNLKSHYENLIQNMEIEFEDKLNSIKDKYEEQISSILLSGIGKNMAEAPTPNLASSSTQHEAQGIFHDVGTVVESIDIYDGTVSSEEGDLISQMKKLESDLLERDTELHKLQNELANEELRSKSLETELSDIQQMVKDLQEEVDAAESRCYHLEELLKDKDAKINQLEEEKKESEKLYRDLQEKESSLSKITTNGHPSGIHGDDSVDAMRQEVSNTVGAGSSVLEELQSDSEGLGESQLFEGNFNSNNNNNYNNSNNNSCDQLTLEDDSETIDDLKEQLEIFRKREQQLRNQMEEKEHTYKDTIEGLRQEFEHDKQFELETIQSEFRIQLEIELRRQAAELAARHSTNDNLFDQAGGQRMESDIPHDKVPSDLSQSAITEPFSPSSSQKCSSSTLHSRSSSVQSDSDNQSQLELMQTGRLDRNEVHMLGSDQVHSLDNTGSTNVEEPSESLSDRGRATPSTHSSPSHLTYVETDSVNSLENTDFKRQMEAIQEEHEARLNELKCLLDEAEEERTSLTFKHQEEMEALRKQLNESEDRYDRLMEGVEMGKHPQLNEIFQDKYDRQLELTKSLMQKDFDDMLKEEKKSFVEKHRTLMKDLMGGREKEEEEMKEKFKAELEQLRQTLTDQFHEQQQRLQEEIDRLTMELDELRNHSRGSEGDQVDKKNLTLPEIEEIMLSFQDENTSSASHDGSRDTSTPVKLGDDSDGAINMNESGEFSHHYGSGDLLVHRPDPDGSHVNSDSLHEDTEQNVSSSSHSEPLDPNVNAIEHCEIQIRTFADVVKSPPPLSVNERQQLEHRIQQLMMQVERLTQQLAQFQAAGSMSPPQGSLQFATGTLKGDDTALVAMLQSDLDRISSERESVQRINDRLLSLLSDSVKTYVGVEDTINRRLTQVVSNRSISPTEGGASGHSRPSNGDSGLRGERQGRMNFPATDRNDRKGDADSSHDSQSLENTSFQSNGIDEGLEISQRLAESIFVGPDLDAEGEEILADARGRLQTSVVQLLELMERSTSQLIEAKKTQQELLDALAERAYEMDAMSSKCSDLQTQLAAETEAKDYLGLELHKAEGLISGYSSERESLENQIQSLEQQREAMIVDLDLTRSRLEHFERSQSEMDTMREELNHQQQVLRDNPGQEIQVDEPQPLLTVGDGAPALLGEVAILNKDKRELANQFQQQLDLTRKRINELETQAEESERRHEAAIEEKAHELEDLRLQFENVERQLKASKAFVDEQIQEREQEREEHQKEIERLELMLDAKDRHSNAQQRLQIEITDLTEQLQARIASQSDMHQRTLDLQKALQDKELSAHDLKTWVSQLEKELDQRGSIEEQLKMRISRLERQLTDRTDDNAESTEDDCSASLDLKERSPPMILSPVQTQRVSMISLEEELRRCQQVEQELEHENTALKEQVQVQLLQISGLRNQLDQLRHYSGMEADSDSSHLRIKLQDARDNLEKMEEKLSEAHNRIEVLENTLKLKRDEAELIRVKVTKILDMGSAQEENESLKSQLEELQSQMSHLSSISSLPSFPPELLEEKNQQIEELTEKIVLLEEELTQTQQEEAVHKDKIRQFQMRLKEKDEEISDLQDNINSLRRGEPYLDVSLPMNEDANNLLNISMTGRMPRLDVDDLRTSIQQEFEDTILEREGELRSVKENLTQVTKLLEEKEQELQRLRENLTQLQQNKDKVIALEDSAEHKDSEIYQLTLGSEELRQQIQEHVEARELLEAELRDMEEQLSAAIENKNKCELELHEKEDKLDQMIIQIDSLQHEITSLTGFQNELQEDYDTVQSMLEEKEKEIESLTRELIDNKAHPEALETLLQLEDVVAALQKELLEKDNVVEEKEEELYELRDQLEEMGNVKEEMTKIKSQLEEKCKQAEKLKSDLEEALLKEREALKSTEEGQKEAADNNLVSDTLSQRDRTIAELSEKIVTLEQNLIEFSEKCQENASLGEKIESLDHELLEAKEKAASEKGRLLQQIEETREKYEKYIFDLEEEMKCQANDRSAEITKEQYQTTLEENQCLKLEVVEKQAKVDLLQSKLDSALAEEEEIQEKVHRLECQAREVEELSVVKRQLEEAEEQLRLRQSVMLDIQLEKEKLLEDMTEMETLRKVVEDKDRNIEELESQLRFRQSCILDVEAGRESVVEEKEILETQLRRELAEKEQLIKELQALCVKLKGDDTKEMLQQDKEMNGMIEIGTDVHELRHKLLEASDELVNLSTKYRTLEDRLTQSNYQLTEREEQIHQLQAEIQALQQENSRPHPVAVRVQELQRLVQDKEDTAEAQAIRKRKAELAELRTTVYSELQNATRSSRALNLSASLPMDEVTAGYGGMTRWDSEPAGLALGSRDGTYLRLHMNEVEKLARQQQRELSQKNFELEQVRQNLERWLKMGGQNPMDSLIIEKQTVIISLQTELENLRTEINQKEVLISSLQHDIQEMVRSHSQEKADQDHQITQLQEEIYLLKPSNVMASTPKGQSLSPETKQSISQLKMQLRKAHSALEEMRVSHQMTGEFGAGDANSVQKSGLEQEVEKLRELLKAREDELAVLKAQSQTEQEQAVEKALEEQRQTLEGNHEKYINELILQQQEQVKTIREMTQDTDSVDHGQNIESEVLPTQGHDDSMPQRLQALLERLNQLGEHFLSLPDLRYLKQHLAPVNQGSRSVDSGWDTERKALLATIDALKDLLKQVNILSGQESEVCEDWRSGFLQAFVNIYIKEKDVVQAEVSDASISYPDLDIVTQLETKLQQLTDVHQRSLDDLMRADRQSLISEVSSLHQRLSEAKVQLQSSRDEFSQQVTQLEEAKSKLEWKLQRQVQMLEYKLQQEAVIEDDLKKSLKSERQRVSELSSQSTQERSHVLELQSELSSTQIQLSKAKDSLQREQQRFTSITDALEEEKAKSARLSELLDATRRKLKTLEEDMTEADRKQQLKSQSEDSYIMDLQSELRKERQRCVQFSEAEDQARRELHEVSDKLDAARRQLASQQMEYEANIEALHRDQMEREVKHRLEGETQTNARLRELLEAERDQHQAALEQERTIVSKQKHEIEILKSQHDQLTQQYENEKSRADSLKINLDQASSDQGAKKTEPDGAVGSNHERNLRLHLKLVEEDREGLRLKVNELELELERVQTKTRELEKELEQARQASGDPRQISSKIDTAAKSLFVASLVDNDLERRLSQCCSKLQSVATQLDSMTSSSQHYRGSLDHTVQHQGLLVDVLSELRLLKGEITGTAETQQKAEDVESRTEQVSRLLEHNQQLANHIVRLKQEKQHIASSLKQMETKLQTSKHAQVNLPQYASDTASEDDVVYDRTVWASERLGLQMALNSAEHEIERLRTEIQQFRSLVHSDRDIARFDPNKARRNTDRLYGKYLRAESFRKALIYQKKYLLLLLGGYRDTEQETLAILASMGGFPTPYANNLHRSGSRAFTMFRSAGRVIIAISRMKYLVKKWKRATRVGSPVMTGQIPPHHSYVPTSSSFPTHPRHHHHHSKPSSSTHHRNTEVPSVPNGDTYTITTLRSPHSYTTPPTKDLGRQYTTKSLPREGRQTSRRAILQNEDFGYSSHPANGNYHPTQNGDILEYLENVHQHLTEGEYGAGRELL</sequence>
<feature type="region of interest" description="Disordered" evidence="7">
    <location>
        <begin position="1956"/>
        <end position="2008"/>
    </location>
</feature>
<dbReference type="GO" id="GO:0060090">
    <property type="term" value="F:molecular adaptor activity"/>
    <property type="evidence" value="ECO:0007669"/>
    <property type="project" value="InterPro"/>
</dbReference>
<organism evidence="9 10">
    <name type="scientific">Lymnaea stagnalis</name>
    <name type="common">Great pond snail</name>
    <name type="synonym">Helix stagnalis</name>
    <dbReference type="NCBI Taxonomy" id="6523"/>
    <lineage>
        <taxon>Eukaryota</taxon>
        <taxon>Metazoa</taxon>
        <taxon>Spiralia</taxon>
        <taxon>Lophotrochozoa</taxon>
        <taxon>Mollusca</taxon>
        <taxon>Gastropoda</taxon>
        <taxon>Heterobranchia</taxon>
        <taxon>Euthyneura</taxon>
        <taxon>Panpulmonata</taxon>
        <taxon>Hygrophila</taxon>
        <taxon>Lymnaeoidea</taxon>
        <taxon>Lymnaeidae</taxon>
        <taxon>Lymnaea</taxon>
    </lineage>
</organism>
<feature type="region of interest" description="Disordered" evidence="7">
    <location>
        <begin position="5788"/>
        <end position="5877"/>
    </location>
</feature>
<feature type="coiled-coil region" evidence="6">
    <location>
        <begin position="778"/>
        <end position="812"/>
    </location>
</feature>
<evidence type="ECO:0000313" key="9">
    <source>
        <dbReference type="EMBL" id="CAL1542040.1"/>
    </source>
</evidence>
<dbReference type="InterPro" id="IPR028745">
    <property type="entry name" value="AKAP9/Pericentrin"/>
</dbReference>
<feature type="coiled-coil region" evidence="6">
    <location>
        <begin position="2818"/>
        <end position="2877"/>
    </location>
</feature>
<feature type="compositionally biased region" description="Polar residues" evidence="7">
    <location>
        <begin position="1758"/>
        <end position="1784"/>
    </location>
</feature>
<dbReference type="Proteomes" id="UP001497497">
    <property type="component" value="Unassembled WGS sequence"/>
</dbReference>
<feature type="coiled-coil region" evidence="6">
    <location>
        <begin position="3124"/>
        <end position="3151"/>
    </location>
</feature>
<evidence type="ECO:0000256" key="3">
    <source>
        <dbReference type="ARBA" id="ARBA00022553"/>
    </source>
</evidence>
<feature type="region of interest" description="Disordered" evidence="7">
    <location>
        <begin position="5404"/>
        <end position="5424"/>
    </location>
</feature>
<feature type="compositionally biased region" description="Polar residues" evidence="7">
    <location>
        <begin position="3278"/>
        <end position="3290"/>
    </location>
</feature>
<dbReference type="PANTHER" id="PTHR44981">
    <property type="entry name" value="PERICENTRIN-LIKE PROTEIN, ISOFORM F"/>
    <property type="match status" value="1"/>
</dbReference>
<reference evidence="9 10" key="1">
    <citation type="submission" date="2024-04" db="EMBL/GenBank/DDBJ databases">
        <authorList>
            <consortium name="Genoscope - CEA"/>
            <person name="William W."/>
        </authorList>
    </citation>
    <scope>NUCLEOTIDE SEQUENCE [LARGE SCALE GENOMIC DNA]</scope>
</reference>
<feature type="coiled-coil region" evidence="6">
    <location>
        <begin position="4852"/>
        <end position="4909"/>
    </location>
</feature>
<dbReference type="GO" id="GO:0005737">
    <property type="term" value="C:cytoplasm"/>
    <property type="evidence" value="ECO:0007669"/>
    <property type="project" value="UniProtKB-ARBA"/>
</dbReference>
<feature type="coiled-coil region" evidence="6">
    <location>
        <begin position="2279"/>
        <end position="2350"/>
    </location>
</feature>
<feature type="compositionally biased region" description="Low complexity" evidence="7">
    <location>
        <begin position="2791"/>
        <end position="2800"/>
    </location>
</feature>
<evidence type="ECO:0000313" key="10">
    <source>
        <dbReference type="Proteomes" id="UP001497497"/>
    </source>
</evidence>
<dbReference type="InterPro" id="IPR019528">
    <property type="entry name" value="PACT_domain"/>
</dbReference>
<feature type="coiled-coil region" evidence="6">
    <location>
        <begin position="3501"/>
        <end position="3609"/>
    </location>
</feature>
<feature type="coiled-coil region" evidence="6">
    <location>
        <begin position="1451"/>
        <end position="1595"/>
    </location>
</feature>
<name>A0AAV2IBR6_LYMST</name>
<gene>
    <name evidence="9" type="ORF">GSLYS_00015646001</name>
</gene>
<dbReference type="PANTHER" id="PTHR44981:SF2">
    <property type="entry name" value="PERICENTRIN-LIKE PROTEIN, ISOFORM F"/>
    <property type="match status" value="1"/>
</dbReference>
<feature type="coiled-coil region" evidence="6">
    <location>
        <begin position="5646"/>
        <end position="5673"/>
    </location>
</feature>
<keyword evidence="10" id="KW-1185">Reference proteome</keyword>
<feature type="coiled-coil region" evidence="6">
    <location>
        <begin position="5577"/>
        <end position="5611"/>
    </location>
</feature>
<feature type="coiled-coil region" evidence="6">
    <location>
        <begin position="1245"/>
        <end position="1408"/>
    </location>
</feature>
<feature type="coiled-coil region" evidence="6">
    <location>
        <begin position="4685"/>
        <end position="4788"/>
    </location>
</feature>
<keyword evidence="5" id="KW-0206">Cytoskeleton</keyword>
<evidence type="ECO:0000256" key="4">
    <source>
        <dbReference type="ARBA" id="ARBA00023054"/>
    </source>
</evidence>
<feature type="coiled-coil region" evidence="6">
    <location>
        <begin position="5432"/>
        <end position="5473"/>
    </location>
</feature>
<feature type="region of interest" description="Disordered" evidence="7">
    <location>
        <begin position="2764"/>
        <end position="2806"/>
    </location>
</feature>
<evidence type="ECO:0000256" key="5">
    <source>
        <dbReference type="ARBA" id="ARBA00023212"/>
    </source>
</evidence>
<feature type="region of interest" description="Disordered" evidence="7">
    <location>
        <begin position="2682"/>
        <end position="2744"/>
    </location>
</feature>
<feature type="coiled-coil region" evidence="6">
    <location>
        <begin position="3978"/>
        <end position="4325"/>
    </location>
</feature>
<proteinExistence type="predicted"/>
<feature type="coiled-coil region" evidence="6">
    <location>
        <begin position="2936"/>
        <end position="2985"/>
    </location>
</feature>
<evidence type="ECO:0000256" key="6">
    <source>
        <dbReference type="SAM" id="Coils"/>
    </source>
</evidence>
<keyword evidence="4 6" id="KW-0175">Coiled coil</keyword>
<feature type="compositionally biased region" description="Polar residues" evidence="7">
    <location>
        <begin position="3014"/>
        <end position="3030"/>
    </location>
</feature>
<feature type="coiled-coil region" evidence="6">
    <location>
        <begin position="2427"/>
        <end position="2520"/>
    </location>
</feature>
<feature type="coiled-coil region" evidence="6">
    <location>
        <begin position="2"/>
        <end position="187"/>
    </location>
</feature>
<dbReference type="EMBL" id="CAXITT010000467">
    <property type="protein sequence ID" value="CAL1542040.1"/>
    <property type="molecule type" value="Genomic_DNA"/>
</dbReference>
<feature type="region of interest" description="Disordered" evidence="7">
    <location>
        <begin position="1758"/>
        <end position="1789"/>
    </location>
</feature>
<feature type="coiled-coil region" evidence="6">
    <location>
        <begin position="461"/>
        <end position="534"/>
    </location>
</feature>
<feature type="compositionally biased region" description="Basic and acidic residues" evidence="7">
    <location>
        <begin position="2693"/>
        <end position="2703"/>
    </location>
</feature>
<keyword evidence="3" id="KW-0597">Phosphoprotein</keyword>
<feature type="region of interest" description="Disordered" evidence="7">
    <location>
        <begin position="3014"/>
        <end position="3094"/>
    </location>
</feature>
<feature type="compositionally biased region" description="Low complexity" evidence="7">
    <location>
        <begin position="2716"/>
        <end position="2744"/>
    </location>
</feature>
<feature type="coiled-coil region" evidence="6">
    <location>
        <begin position="3394"/>
        <end position="3459"/>
    </location>
</feature>
<keyword evidence="2" id="KW-0963">Cytoplasm</keyword>
<protein>
    <recommendedName>
        <fullName evidence="8">Pericentrin/AKAP-450 centrosomal targeting domain-containing protein</fullName>
    </recommendedName>
</protein>
<feature type="compositionally biased region" description="Basic residues" evidence="7">
    <location>
        <begin position="5810"/>
        <end position="5819"/>
    </location>
</feature>
<feature type="compositionally biased region" description="Polar residues" evidence="7">
    <location>
        <begin position="2765"/>
        <end position="2778"/>
    </location>
</feature>
<feature type="coiled-coil region" evidence="6">
    <location>
        <begin position="4349"/>
        <end position="4616"/>
    </location>
</feature>
<feature type="coiled-coil region" evidence="6">
    <location>
        <begin position="1044"/>
        <end position="1204"/>
    </location>
</feature>
<dbReference type="Pfam" id="PF10495">
    <property type="entry name" value="PACT_coil_coil"/>
    <property type="match status" value="1"/>
</dbReference>
<evidence type="ECO:0000256" key="2">
    <source>
        <dbReference type="ARBA" id="ARBA00022490"/>
    </source>
</evidence>
<comment type="caution">
    <text evidence="9">The sequence shown here is derived from an EMBL/GenBank/DDBJ whole genome shotgun (WGS) entry which is preliminary data.</text>
</comment>